<organism evidence="9 10">
    <name type="scientific">Thamnocephalis sphaerospora</name>
    <dbReference type="NCBI Taxonomy" id="78915"/>
    <lineage>
        <taxon>Eukaryota</taxon>
        <taxon>Fungi</taxon>
        <taxon>Fungi incertae sedis</taxon>
        <taxon>Zoopagomycota</taxon>
        <taxon>Zoopagomycotina</taxon>
        <taxon>Zoopagomycetes</taxon>
        <taxon>Zoopagales</taxon>
        <taxon>Sigmoideomycetaceae</taxon>
        <taxon>Thamnocephalis</taxon>
    </lineage>
</organism>
<proteinExistence type="predicted"/>
<keyword evidence="3" id="KW-1003">Cell membrane</keyword>
<comment type="subcellular location">
    <subcellularLocation>
        <location evidence="1">Cell membrane</location>
        <topology evidence="1">Multi-pass membrane protein</topology>
    </subcellularLocation>
</comment>
<evidence type="ECO:0000256" key="8">
    <source>
        <dbReference type="SAM" id="Phobius"/>
    </source>
</evidence>
<evidence type="ECO:0000313" key="10">
    <source>
        <dbReference type="Proteomes" id="UP000271241"/>
    </source>
</evidence>
<dbReference type="GO" id="GO:0005886">
    <property type="term" value="C:plasma membrane"/>
    <property type="evidence" value="ECO:0007669"/>
    <property type="project" value="UniProtKB-SubCell"/>
</dbReference>
<dbReference type="AlphaFoldDB" id="A0A4V1IWB3"/>
<feature type="transmembrane region" description="Helical" evidence="8">
    <location>
        <begin position="62"/>
        <end position="83"/>
    </location>
</feature>
<evidence type="ECO:0000256" key="5">
    <source>
        <dbReference type="ARBA" id="ARBA00022989"/>
    </source>
</evidence>
<dbReference type="GO" id="GO:0005254">
    <property type="term" value="F:chloride channel activity"/>
    <property type="evidence" value="ECO:0007669"/>
    <property type="project" value="InterPro"/>
</dbReference>
<protein>
    <submittedName>
        <fullName evidence="9">Bestrophin, RFP-TM, chloride channel-domain-containing protein</fullName>
    </submittedName>
</protein>
<gene>
    <name evidence="9" type="ORF">THASP1DRAFT_31232</name>
</gene>
<name>A0A4V1IWB3_9FUNG</name>
<keyword evidence="7 8" id="KW-0472">Membrane</keyword>
<evidence type="ECO:0000256" key="3">
    <source>
        <dbReference type="ARBA" id="ARBA00022475"/>
    </source>
</evidence>
<keyword evidence="10" id="KW-1185">Reference proteome</keyword>
<dbReference type="Pfam" id="PF25539">
    <property type="entry name" value="Bestrophin_2"/>
    <property type="match status" value="1"/>
</dbReference>
<sequence>MSKSKFIPTQEEQHVELPLYDASYPHALRWRGSVLNRIALQIIGVMLWATLITLLADLVEERLFIATSVITLMGVVTSLLLVFRTNTAYDRFWEGRRIWSQAVQNIRILARHIWVMVPEARPEDLLEKQSVINLLTAFSISTKHYLRAEYGAEYRDLHQYVAHIPKYCTPTSIEPMADPTHDKRHRRRASLEAKHFPMNAASSNLPLEILVYINSYIRLLRKRNTIDPPVASTMENALVALTDCLTGFERILRTPIPLAYSIHLAQCIWIFCLALPFQLISGLGYITIPVTALVAFTFLGIKSIGEEIENPFGYDTNDLPLDEFCRVIRREVETITSQKAPKLETWALDAINPSHIPPHVSVHEEVRLAATTVLERQLTQSVQQGAPRA</sequence>
<feature type="transmembrane region" description="Helical" evidence="8">
    <location>
        <begin position="38"/>
        <end position="56"/>
    </location>
</feature>
<accession>A0A4V1IWB3</accession>
<evidence type="ECO:0000256" key="1">
    <source>
        <dbReference type="ARBA" id="ARBA00004651"/>
    </source>
</evidence>
<evidence type="ECO:0000313" key="9">
    <source>
        <dbReference type="EMBL" id="RKP06959.1"/>
    </source>
</evidence>
<evidence type="ECO:0000256" key="7">
    <source>
        <dbReference type="ARBA" id="ARBA00023136"/>
    </source>
</evidence>
<evidence type="ECO:0000256" key="4">
    <source>
        <dbReference type="ARBA" id="ARBA00022692"/>
    </source>
</evidence>
<dbReference type="Proteomes" id="UP000271241">
    <property type="component" value="Unassembled WGS sequence"/>
</dbReference>
<keyword evidence="4 8" id="KW-0812">Transmembrane</keyword>
<dbReference type="PANTHER" id="PTHR33281">
    <property type="entry name" value="UPF0187 PROTEIN YNEE"/>
    <property type="match status" value="1"/>
</dbReference>
<evidence type="ECO:0000256" key="2">
    <source>
        <dbReference type="ARBA" id="ARBA00022448"/>
    </source>
</evidence>
<keyword evidence="5 8" id="KW-1133">Transmembrane helix</keyword>
<dbReference type="STRING" id="78915.A0A4V1IWB3"/>
<reference evidence="10" key="1">
    <citation type="journal article" date="2018" name="Nat. Microbiol.">
        <title>Leveraging single-cell genomics to expand the fungal tree of life.</title>
        <authorList>
            <person name="Ahrendt S.R."/>
            <person name="Quandt C.A."/>
            <person name="Ciobanu D."/>
            <person name="Clum A."/>
            <person name="Salamov A."/>
            <person name="Andreopoulos B."/>
            <person name="Cheng J.F."/>
            <person name="Woyke T."/>
            <person name="Pelin A."/>
            <person name="Henrissat B."/>
            <person name="Reynolds N.K."/>
            <person name="Benny G.L."/>
            <person name="Smith M.E."/>
            <person name="James T.Y."/>
            <person name="Grigoriev I.V."/>
        </authorList>
    </citation>
    <scope>NUCLEOTIDE SEQUENCE [LARGE SCALE GENOMIC DNA]</scope>
    <source>
        <strain evidence="10">RSA 1356</strain>
    </source>
</reference>
<dbReference type="PANTHER" id="PTHR33281:SF19">
    <property type="entry name" value="VOLTAGE-DEPENDENT ANION CHANNEL-FORMING PROTEIN YNEE"/>
    <property type="match status" value="1"/>
</dbReference>
<keyword evidence="2" id="KW-0813">Transport</keyword>
<dbReference type="OrthoDB" id="1368at2759"/>
<dbReference type="EMBL" id="KZ992788">
    <property type="protein sequence ID" value="RKP06959.1"/>
    <property type="molecule type" value="Genomic_DNA"/>
</dbReference>
<evidence type="ECO:0000256" key="6">
    <source>
        <dbReference type="ARBA" id="ARBA00023065"/>
    </source>
</evidence>
<keyword evidence="6" id="KW-0406">Ion transport</keyword>
<dbReference type="InterPro" id="IPR044669">
    <property type="entry name" value="YneE/VCCN1/2-like"/>
</dbReference>